<dbReference type="InterPro" id="IPR050313">
    <property type="entry name" value="Carb_Metab_HTH_regulators"/>
</dbReference>
<dbReference type="InterPro" id="IPR036390">
    <property type="entry name" value="WH_DNA-bd_sf"/>
</dbReference>
<dbReference type="SUPFAM" id="SSF46785">
    <property type="entry name" value="Winged helix' DNA-binding domain"/>
    <property type="match status" value="1"/>
</dbReference>
<dbReference type="InterPro" id="IPR014036">
    <property type="entry name" value="DeoR-like_C"/>
</dbReference>
<comment type="caution">
    <text evidence="5">The sequence shown here is derived from an EMBL/GenBank/DDBJ whole genome shotgun (WGS) entry which is preliminary data.</text>
</comment>
<dbReference type="Pfam" id="PF00455">
    <property type="entry name" value="DeoRC"/>
    <property type="match status" value="1"/>
</dbReference>
<dbReference type="InterPro" id="IPR036388">
    <property type="entry name" value="WH-like_DNA-bd_sf"/>
</dbReference>
<protein>
    <submittedName>
        <fullName evidence="5">HTH-type transcriptional regulator IolR</fullName>
    </submittedName>
</protein>
<dbReference type="GO" id="GO:0003677">
    <property type="term" value="F:DNA binding"/>
    <property type="evidence" value="ECO:0007669"/>
    <property type="project" value="UniProtKB-KW"/>
</dbReference>
<feature type="domain" description="HTH deoR-type" evidence="4">
    <location>
        <begin position="23"/>
        <end position="78"/>
    </location>
</feature>
<evidence type="ECO:0000256" key="1">
    <source>
        <dbReference type="ARBA" id="ARBA00023015"/>
    </source>
</evidence>
<dbReference type="Proteomes" id="UP000016491">
    <property type="component" value="Unassembled WGS sequence"/>
</dbReference>
<evidence type="ECO:0000313" key="5">
    <source>
        <dbReference type="EMBL" id="ERI73488.1"/>
    </source>
</evidence>
<dbReference type="PROSITE" id="PS00894">
    <property type="entry name" value="HTH_DEOR_1"/>
    <property type="match status" value="1"/>
</dbReference>
<reference evidence="5 6" key="1">
    <citation type="submission" date="2013-07" db="EMBL/GenBank/DDBJ databases">
        <authorList>
            <person name="Weinstock G."/>
            <person name="Sodergren E."/>
            <person name="Wylie T."/>
            <person name="Fulton L."/>
            <person name="Fulton R."/>
            <person name="Fronick C."/>
            <person name="O'Laughlin M."/>
            <person name="Godfrey J."/>
            <person name="Miner T."/>
            <person name="Herter B."/>
            <person name="Appelbaum E."/>
            <person name="Cordes M."/>
            <person name="Lek S."/>
            <person name="Wollam A."/>
            <person name="Pepin K.H."/>
            <person name="Palsikar V.B."/>
            <person name="Mitreva M."/>
            <person name="Wilson R.K."/>
        </authorList>
    </citation>
    <scope>NUCLEOTIDE SEQUENCE [LARGE SCALE GENOMIC DNA]</scope>
    <source>
        <strain evidence="5 6">ATCC 14940</strain>
    </source>
</reference>
<dbReference type="PRINTS" id="PR00037">
    <property type="entry name" value="HTHLACR"/>
</dbReference>
<keyword evidence="3" id="KW-0804">Transcription</keyword>
<dbReference type="InterPro" id="IPR037171">
    <property type="entry name" value="NagB/RpiA_transferase-like"/>
</dbReference>
<dbReference type="SUPFAM" id="SSF100950">
    <property type="entry name" value="NagB/RpiA/CoA transferase-like"/>
    <property type="match status" value="1"/>
</dbReference>
<dbReference type="PANTHER" id="PTHR30363:SF60">
    <property type="entry name" value="HTH-TYPE TRANSCRIPTIONAL REGULATOR IOLR"/>
    <property type="match status" value="1"/>
</dbReference>
<dbReference type="Pfam" id="PF08220">
    <property type="entry name" value="HTH_DeoR"/>
    <property type="match status" value="1"/>
</dbReference>
<dbReference type="SMART" id="SM00420">
    <property type="entry name" value="HTH_DEOR"/>
    <property type="match status" value="1"/>
</dbReference>
<name>A0ABC9TQI6_CLOSY</name>
<evidence type="ECO:0000313" key="6">
    <source>
        <dbReference type="Proteomes" id="UP000016491"/>
    </source>
</evidence>
<gene>
    <name evidence="5" type="ORF">CLOSYM_04871</name>
</gene>
<dbReference type="InterPro" id="IPR018356">
    <property type="entry name" value="Tscrpt_reg_HTH_DeoR_CS"/>
</dbReference>
<proteinExistence type="predicted"/>
<dbReference type="AlphaFoldDB" id="A0ABC9TQI6"/>
<dbReference type="SMART" id="SM01134">
    <property type="entry name" value="DeoRC"/>
    <property type="match status" value="1"/>
</dbReference>
<dbReference type="InterPro" id="IPR001034">
    <property type="entry name" value="DeoR_HTH"/>
</dbReference>
<evidence type="ECO:0000259" key="4">
    <source>
        <dbReference type="PROSITE" id="PS51000"/>
    </source>
</evidence>
<dbReference type="PROSITE" id="PS51000">
    <property type="entry name" value="HTH_DEOR_2"/>
    <property type="match status" value="1"/>
</dbReference>
<organism evidence="5 6">
    <name type="scientific">[Clostridium] symbiosum ATCC 14940</name>
    <dbReference type="NCBI Taxonomy" id="411472"/>
    <lineage>
        <taxon>Bacteria</taxon>
        <taxon>Bacillati</taxon>
        <taxon>Bacillota</taxon>
        <taxon>Clostridia</taxon>
        <taxon>Lachnospirales</taxon>
        <taxon>Lachnospiraceae</taxon>
        <taxon>Otoolea</taxon>
    </lineage>
</organism>
<dbReference type="PANTHER" id="PTHR30363">
    <property type="entry name" value="HTH-TYPE TRANSCRIPTIONAL REGULATOR SRLR-RELATED"/>
    <property type="match status" value="1"/>
</dbReference>
<dbReference type="Gene3D" id="3.30.750.70">
    <property type="entry name" value="4-hydroxybutyrate coenzyme like domains"/>
    <property type="match status" value="1"/>
</dbReference>
<dbReference type="EMBL" id="AWSU01000391">
    <property type="protein sequence ID" value="ERI73488.1"/>
    <property type="molecule type" value="Genomic_DNA"/>
</dbReference>
<keyword evidence="1" id="KW-0805">Transcription regulation</keyword>
<sequence length="282" mass="31859">MVYFCYIFVIFLKYPAGEDHMVRVKRLEEMLKYIETNGSVSLDELCEVFQISKNTARRDIDEVLKTGTIKKIYGGVSFITPEIKEPPRTSYSLRSADNMAEKRAIARLAAEQIEDGDSIFVDAGTTTGSLVEFIKDKKELTVVTNNLDFIIQALPYKNIRIIVFGGILERDIMSFSALDEIGAEMLKNYNFKKGFFSATGVTVEYGAMNSRLAETACKSTAANWAQIRYLLVDHSKFGRVTIKSYAPLNTFDYLITDRLPDKEITGAYQDDRHKILIAGQSE</sequence>
<evidence type="ECO:0000256" key="2">
    <source>
        <dbReference type="ARBA" id="ARBA00023125"/>
    </source>
</evidence>
<dbReference type="Gene3D" id="1.10.10.10">
    <property type="entry name" value="Winged helix-like DNA-binding domain superfamily/Winged helix DNA-binding domain"/>
    <property type="match status" value="1"/>
</dbReference>
<evidence type="ECO:0000256" key="3">
    <source>
        <dbReference type="ARBA" id="ARBA00023163"/>
    </source>
</evidence>
<accession>A0ABC9TQI6</accession>
<keyword evidence="2" id="KW-0238">DNA-binding</keyword>